<gene>
    <name evidence="3" type="ORF">D9619_008557</name>
</gene>
<feature type="compositionally biased region" description="Basic and acidic residues" evidence="2">
    <location>
        <begin position="262"/>
        <end position="286"/>
    </location>
</feature>
<protein>
    <submittedName>
        <fullName evidence="3">Uncharacterized protein</fullName>
    </submittedName>
</protein>
<feature type="compositionally biased region" description="Low complexity" evidence="2">
    <location>
        <begin position="287"/>
        <end position="308"/>
    </location>
</feature>
<evidence type="ECO:0000256" key="1">
    <source>
        <dbReference type="SAM" id="Coils"/>
    </source>
</evidence>
<evidence type="ECO:0000313" key="3">
    <source>
        <dbReference type="EMBL" id="KAF5319404.1"/>
    </source>
</evidence>
<feature type="compositionally biased region" description="Low complexity" evidence="2">
    <location>
        <begin position="490"/>
        <end position="501"/>
    </location>
</feature>
<feature type="coiled-coil region" evidence="1">
    <location>
        <begin position="94"/>
        <end position="132"/>
    </location>
</feature>
<feature type="region of interest" description="Disordered" evidence="2">
    <location>
        <begin position="153"/>
        <end position="178"/>
    </location>
</feature>
<name>A0A8H5B9Z7_9AGAR</name>
<feature type="region of interest" description="Disordered" evidence="2">
    <location>
        <begin position="262"/>
        <end position="523"/>
    </location>
</feature>
<feature type="region of interest" description="Disordered" evidence="2">
    <location>
        <begin position="540"/>
        <end position="601"/>
    </location>
</feature>
<evidence type="ECO:0000256" key="2">
    <source>
        <dbReference type="SAM" id="MobiDB-lite"/>
    </source>
</evidence>
<dbReference type="Proteomes" id="UP000567179">
    <property type="component" value="Unassembled WGS sequence"/>
</dbReference>
<feature type="compositionally biased region" description="Polar residues" evidence="2">
    <location>
        <begin position="362"/>
        <end position="371"/>
    </location>
</feature>
<feature type="compositionally biased region" description="Basic and acidic residues" evidence="2">
    <location>
        <begin position="153"/>
        <end position="162"/>
    </location>
</feature>
<dbReference type="AlphaFoldDB" id="A0A8H5B9Z7"/>
<keyword evidence="4" id="KW-1185">Reference proteome</keyword>
<feature type="compositionally biased region" description="Acidic residues" evidence="2">
    <location>
        <begin position="28"/>
        <end position="40"/>
    </location>
</feature>
<organism evidence="3 4">
    <name type="scientific">Psilocybe cf. subviscida</name>
    <dbReference type="NCBI Taxonomy" id="2480587"/>
    <lineage>
        <taxon>Eukaryota</taxon>
        <taxon>Fungi</taxon>
        <taxon>Dikarya</taxon>
        <taxon>Basidiomycota</taxon>
        <taxon>Agaricomycotina</taxon>
        <taxon>Agaricomycetes</taxon>
        <taxon>Agaricomycetidae</taxon>
        <taxon>Agaricales</taxon>
        <taxon>Agaricineae</taxon>
        <taxon>Strophariaceae</taxon>
        <taxon>Psilocybe</taxon>
    </lineage>
</organism>
<sequence>MAIEAASAKRRVAPYGFEHFPGPVDVFSSEEEEDNAEEPIQEQVLGSDASSDKVIEHELVYPPKPFPGEDLNHDWISMMLNEQHDVHLQASARLQQARKDVDGAAAELMKLKYELNEERDAFQKMLERLENIIGADELASVVELMQRGIEHGTFDISDHSSGDEAGDEASDDEQAANADSGALCLDHECDANHEDDGQVAKSNGTTGSAGYDAEDEESDEEALVRSSDIEDAEQMEEWRHRAEYEENLPDQFAAERIWNLHNKEHEVETHQKIGESRENSGDDGGHAPDPCSSPSRRSPSAVPGVSPSLFLPNSRSVLPQQDANLHDLNQSSASESRDKSSGHPSSSPKIATNGVRKDLHVASSNRKSPSDAQVGLIDLQDTAQFPKEALPTEGREESPDALSYTSGSDHSEQREEVAPLLSSIHLSDPEPDTVTQVPVSAGSSQHSSPTNLSSASRSSPARARSASSSPSPASFPILHRVEQVVVTMDATEPTTHPEATASPLPADRSITPPASQPPNIVSPESAASIEFVSANFDLSQYRGPITTKKRGRASGGFEAEASPSKRPRYDRDDGVSPPASPDKTSKSPVAPMPTPAAAAATSVATQDSTTVSSEFFFAPLLSAFETSKRALSFNSRLNAKK</sequence>
<feature type="region of interest" description="Disordered" evidence="2">
    <location>
        <begin position="23"/>
        <end position="49"/>
    </location>
</feature>
<feature type="compositionally biased region" description="Low complexity" evidence="2">
    <location>
        <begin position="453"/>
        <end position="474"/>
    </location>
</feature>
<proteinExistence type="predicted"/>
<accession>A0A8H5B9Z7</accession>
<reference evidence="3 4" key="1">
    <citation type="journal article" date="2020" name="ISME J.">
        <title>Uncovering the hidden diversity of litter-decomposition mechanisms in mushroom-forming fungi.</title>
        <authorList>
            <person name="Floudas D."/>
            <person name="Bentzer J."/>
            <person name="Ahren D."/>
            <person name="Johansson T."/>
            <person name="Persson P."/>
            <person name="Tunlid A."/>
        </authorList>
    </citation>
    <scope>NUCLEOTIDE SEQUENCE [LARGE SCALE GENOMIC DNA]</scope>
    <source>
        <strain evidence="3 4">CBS 101986</strain>
    </source>
</reference>
<feature type="compositionally biased region" description="Acidic residues" evidence="2">
    <location>
        <begin position="212"/>
        <end position="221"/>
    </location>
</feature>
<dbReference type="EMBL" id="JAACJJ010000029">
    <property type="protein sequence ID" value="KAF5319404.1"/>
    <property type="molecule type" value="Genomic_DNA"/>
</dbReference>
<feature type="compositionally biased region" description="Polar residues" evidence="2">
    <location>
        <begin position="433"/>
        <end position="452"/>
    </location>
</feature>
<feature type="region of interest" description="Disordered" evidence="2">
    <location>
        <begin position="194"/>
        <end position="243"/>
    </location>
</feature>
<comment type="caution">
    <text evidence="3">The sequence shown here is derived from an EMBL/GenBank/DDBJ whole genome shotgun (WGS) entry which is preliminary data.</text>
</comment>
<feature type="compositionally biased region" description="Polar residues" evidence="2">
    <location>
        <begin position="311"/>
        <end position="334"/>
    </location>
</feature>
<evidence type="ECO:0000313" key="4">
    <source>
        <dbReference type="Proteomes" id="UP000567179"/>
    </source>
</evidence>
<feature type="compositionally biased region" description="Acidic residues" evidence="2">
    <location>
        <begin position="164"/>
        <end position="174"/>
    </location>
</feature>
<keyword evidence="1" id="KW-0175">Coiled coil</keyword>